<comment type="caution">
    <text evidence="1">The sequence shown here is derived from an EMBL/GenBank/DDBJ whole genome shotgun (WGS) entry which is preliminary data.</text>
</comment>
<reference evidence="1" key="1">
    <citation type="submission" date="2021-01" db="EMBL/GenBank/DDBJ databases">
        <authorList>
            <person name="Sun Q."/>
        </authorList>
    </citation>
    <scope>NUCLEOTIDE SEQUENCE</scope>
    <source>
        <strain evidence="1">YIM B02566</strain>
    </source>
</reference>
<proteinExistence type="predicted"/>
<sequence length="235" mass="25588">MRHLLAFLLLAMSQPVTGTVSAKTVDLELVLAVDASGSVDDREYTLQLEGIAQGFRDATVRRAIRSGPTKSIAVNLLVWAEPQIPKDMTGWFVITSDAEAEHFAATVATFPRRQSGSTAIGEGIAAALRAIDGNDVEAARAVVDVSGDGRESVAREFTVLVGQARAMALSRGIVINGLAIQNEVSDLADYYRRNVQAGPDSFVMTAKDYEDFAEAMRLKLLREIEYRPRLAFRSR</sequence>
<accession>A0ACC5R472</accession>
<protein>
    <submittedName>
        <fullName evidence="1">DUF1194 domain-containing protein</fullName>
    </submittedName>
</protein>
<gene>
    <name evidence="1" type="ORF">JHL16_13950</name>
</gene>
<name>A0ACC5R472_9HYPH</name>
<dbReference type="EMBL" id="JAENHL010000007">
    <property type="protein sequence ID" value="MBK1867455.1"/>
    <property type="molecule type" value="Genomic_DNA"/>
</dbReference>
<keyword evidence="2" id="KW-1185">Reference proteome</keyword>
<evidence type="ECO:0000313" key="2">
    <source>
        <dbReference type="Proteomes" id="UP000616151"/>
    </source>
</evidence>
<dbReference type="Proteomes" id="UP000616151">
    <property type="component" value="Unassembled WGS sequence"/>
</dbReference>
<evidence type="ECO:0000313" key="1">
    <source>
        <dbReference type="EMBL" id="MBK1867455.1"/>
    </source>
</evidence>
<organism evidence="1 2">
    <name type="scientific">Taklimakanibacter albus</name>
    <dbReference type="NCBI Taxonomy" id="2800327"/>
    <lineage>
        <taxon>Bacteria</taxon>
        <taxon>Pseudomonadati</taxon>
        <taxon>Pseudomonadota</taxon>
        <taxon>Alphaproteobacteria</taxon>
        <taxon>Hyphomicrobiales</taxon>
        <taxon>Aestuariivirgaceae</taxon>
        <taxon>Taklimakanibacter</taxon>
    </lineage>
</organism>